<dbReference type="Proteomes" id="UP000826656">
    <property type="component" value="Unassembled WGS sequence"/>
</dbReference>
<protein>
    <submittedName>
        <fullName evidence="1">Uncharacterized protein</fullName>
    </submittedName>
</protein>
<reference evidence="1 2" key="1">
    <citation type="journal article" date="2021" name="bioRxiv">
        <title>Chromosome-scale and haplotype-resolved genome assembly of a tetraploid potato cultivar.</title>
        <authorList>
            <person name="Sun H."/>
            <person name="Jiao W.-B."/>
            <person name="Krause K."/>
            <person name="Campoy J.A."/>
            <person name="Goel M."/>
            <person name="Folz-Donahue K."/>
            <person name="Kukat C."/>
            <person name="Huettel B."/>
            <person name="Schneeberger K."/>
        </authorList>
    </citation>
    <scope>NUCLEOTIDE SEQUENCE [LARGE SCALE GENOMIC DNA]</scope>
    <source>
        <strain evidence="1">SolTubOtavaFocal</strain>
        <tissue evidence="1">Leaves</tissue>
    </source>
</reference>
<name>A0ABQ7WLF3_SOLTU</name>
<sequence>MNAWRSQNSVVIAWLLNSMEPAAIVALVKPARKSSGNCITGRVKGQTTVAAGSSRVPGRSRRIKVETFSKNVTIHQGATRATELLQYQLQTRNREVRVDGGSFSAIAGKELSN</sequence>
<dbReference type="EMBL" id="JAIVGD010000001">
    <property type="protein sequence ID" value="KAH0781582.1"/>
    <property type="molecule type" value="Genomic_DNA"/>
</dbReference>
<keyword evidence="2" id="KW-1185">Reference proteome</keyword>
<proteinExistence type="predicted"/>
<gene>
    <name evidence="1" type="ORF">KY290_001180</name>
</gene>
<evidence type="ECO:0000313" key="2">
    <source>
        <dbReference type="Proteomes" id="UP000826656"/>
    </source>
</evidence>
<organism evidence="1 2">
    <name type="scientific">Solanum tuberosum</name>
    <name type="common">Potato</name>
    <dbReference type="NCBI Taxonomy" id="4113"/>
    <lineage>
        <taxon>Eukaryota</taxon>
        <taxon>Viridiplantae</taxon>
        <taxon>Streptophyta</taxon>
        <taxon>Embryophyta</taxon>
        <taxon>Tracheophyta</taxon>
        <taxon>Spermatophyta</taxon>
        <taxon>Magnoliopsida</taxon>
        <taxon>eudicotyledons</taxon>
        <taxon>Gunneridae</taxon>
        <taxon>Pentapetalae</taxon>
        <taxon>asterids</taxon>
        <taxon>lamiids</taxon>
        <taxon>Solanales</taxon>
        <taxon>Solanaceae</taxon>
        <taxon>Solanoideae</taxon>
        <taxon>Solaneae</taxon>
        <taxon>Solanum</taxon>
    </lineage>
</organism>
<accession>A0ABQ7WLF3</accession>
<comment type="caution">
    <text evidence="1">The sequence shown here is derived from an EMBL/GenBank/DDBJ whole genome shotgun (WGS) entry which is preliminary data.</text>
</comment>
<evidence type="ECO:0000313" key="1">
    <source>
        <dbReference type="EMBL" id="KAH0781582.1"/>
    </source>
</evidence>